<dbReference type="Proteomes" id="UP001601521">
    <property type="component" value="Unassembled WGS sequence"/>
</dbReference>
<reference evidence="2 3" key="1">
    <citation type="submission" date="2024-10" db="EMBL/GenBank/DDBJ databases">
        <title>The Natural Products Discovery Center: Release of the First 8490 Sequenced Strains for Exploring Actinobacteria Biosynthetic Diversity.</title>
        <authorList>
            <person name="Kalkreuter E."/>
            <person name="Kautsar S.A."/>
            <person name="Yang D."/>
            <person name="Bader C.D."/>
            <person name="Teijaro C.N."/>
            <person name="Fluegel L."/>
            <person name="Davis C.M."/>
            <person name="Simpson J.R."/>
            <person name="Lauterbach L."/>
            <person name="Steele A.D."/>
            <person name="Gui C."/>
            <person name="Meng S."/>
            <person name="Li G."/>
            <person name="Viehrig K."/>
            <person name="Ye F."/>
            <person name="Su P."/>
            <person name="Kiefer A.F."/>
            <person name="Nichols A."/>
            <person name="Cepeda A.J."/>
            <person name="Yan W."/>
            <person name="Fan B."/>
            <person name="Jiang Y."/>
            <person name="Adhikari A."/>
            <person name="Zheng C.-J."/>
            <person name="Schuster L."/>
            <person name="Cowan T.M."/>
            <person name="Smanski M.J."/>
            <person name="Chevrette M.G."/>
            <person name="De Carvalho L.P.S."/>
            <person name="Shen B."/>
        </authorList>
    </citation>
    <scope>NUCLEOTIDE SEQUENCE [LARGE SCALE GENOMIC DNA]</scope>
    <source>
        <strain evidence="2 3">NPDC004550</strain>
    </source>
</reference>
<comment type="caution">
    <text evidence="2">The sequence shown here is derived from an EMBL/GenBank/DDBJ whole genome shotgun (WGS) entry which is preliminary data.</text>
</comment>
<dbReference type="Pfam" id="PF09844">
    <property type="entry name" value="DUF2071"/>
    <property type="match status" value="1"/>
</dbReference>
<gene>
    <name evidence="2" type="ORF">ACFYTH_30210</name>
</gene>
<feature type="region of interest" description="Disordered" evidence="1">
    <location>
        <begin position="244"/>
        <end position="263"/>
    </location>
</feature>
<evidence type="ECO:0000256" key="1">
    <source>
        <dbReference type="SAM" id="MobiDB-lite"/>
    </source>
</evidence>
<proteinExistence type="predicted"/>
<dbReference type="EMBL" id="JBIALX010000017">
    <property type="protein sequence ID" value="MFF0457659.1"/>
    <property type="molecule type" value="Genomic_DNA"/>
</dbReference>
<dbReference type="RefSeq" id="WP_387254938.1">
    <property type="nucleotide sequence ID" value="NZ_JBIALX010000017.1"/>
</dbReference>
<protein>
    <submittedName>
        <fullName evidence="2">DUF2071 domain-containing protein</fullName>
    </submittedName>
</protein>
<dbReference type="InterPro" id="IPR018644">
    <property type="entry name" value="DUF2071"/>
</dbReference>
<organism evidence="2 3">
    <name type="scientific">Nocardia africana</name>
    <dbReference type="NCBI Taxonomy" id="134964"/>
    <lineage>
        <taxon>Bacteria</taxon>
        <taxon>Bacillati</taxon>
        <taxon>Actinomycetota</taxon>
        <taxon>Actinomycetes</taxon>
        <taxon>Mycobacteriales</taxon>
        <taxon>Nocardiaceae</taxon>
        <taxon>Nocardia</taxon>
    </lineage>
</organism>
<sequence>MRPPRMSSVVERRLLVNYRVAPEAAASLVPPPMRPQLVDGWAVAGICLIRLGQFRPGWLPGRVGLRSENAAHRIAVEWDGPQGRSTGVYISRRDSGSVINVLAGGRLFPGEHSSARFDVRETAQDLHVAFASHDETVSVSVDVRTAERFQGSELFADLAQASDFFRRGSAGFSATRGGRCLDGLELQTDSWHVEPVEVRSVRSTVFDDPDRFPPGSAVLDCALLMREVPVSWRPLPPLQVVAAPRRRGTAHARNRTHPPVRDR</sequence>
<evidence type="ECO:0000313" key="3">
    <source>
        <dbReference type="Proteomes" id="UP001601521"/>
    </source>
</evidence>
<keyword evidence="3" id="KW-1185">Reference proteome</keyword>
<evidence type="ECO:0000313" key="2">
    <source>
        <dbReference type="EMBL" id="MFF0457659.1"/>
    </source>
</evidence>
<accession>A0ABW6NR75</accession>
<name>A0ABW6NR75_9NOCA</name>